<feature type="transmembrane region" description="Helical" evidence="1">
    <location>
        <begin position="69"/>
        <end position="87"/>
    </location>
</feature>
<evidence type="ECO:0000256" key="1">
    <source>
        <dbReference type="SAM" id="Phobius"/>
    </source>
</evidence>
<dbReference type="RefSeq" id="WP_089411726.1">
    <property type="nucleotide sequence ID" value="NZ_FZQA01000002.1"/>
</dbReference>
<reference evidence="2 3" key="1">
    <citation type="submission" date="2017-07" db="EMBL/GenBank/DDBJ databases">
        <authorList>
            <person name="Sun Z.S."/>
            <person name="Albrecht U."/>
            <person name="Echele G."/>
            <person name="Lee C.C."/>
        </authorList>
    </citation>
    <scope>NUCLEOTIDE SEQUENCE [LARGE SCALE GENOMIC DNA]</scope>
    <source>
        <strain evidence="2 3">CGMCC 1.12710</strain>
    </source>
</reference>
<proteinExistence type="predicted"/>
<dbReference type="OrthoDB" id="8478311at2"/>
<keyword evidence="1" id="KW-1133">Transmembrane helix</keyword>
<evidence type="ECO:0000313" key="3">
    <source>
        <dbReference type="Proteomes" id="UP000198346"/>
    </source>
</evidence>
<keyword evidence="1" id="KW-0812">Transmembrane</keyword>
<organism evidence="2 3">
    <name type="scientific">Amphiplicatus metriothermophilus</name>
    <dbReference type="NCBI Taxonomy" id="1519374"/>
    <lineage>
        <taxon>Bacteria</taxon>
        <taxon>Pseudomonadati</taxon>
        <taxon>Pseudomonadota</taxon>
        <taxon>Alphaproteobacteria</taxon>
        <taxon>Parvularculales</taxon>
        <taxon>Parvularculaceae</taxon>
        <taxon>Amphiplicatus</taxon>
    </lineage>
</organism>
<sequence>MPYGVKRGYKAPGEYGVSDLLGLSLAGAAGIIAAIVTDYQQKGEASALYTINQWVVAASRILGFGDVPLWAVVVGLIALGAGSIFYFQPITRQGAFAQGFGLLAVMMTAVPADLAGGLQAIQHEDELPGLEPVGIEREAAFRSGDARGGIVPAAYRPGEARLYFVQDRRAAERYDVHLVVRFPNGLADDINAMIRRGALRGRLHNEDTGQTYNLFRSVGGTVQREGDALVIHAGVPARAQQARLWVRIECENYAIEVQSAQARLGEQLDWTITMQPSSTPLAIQRLGKSYWF</sequence>
<accession>A0A239PPH7</accession>
<name>A0A239PPH7_9PROT</name>
<dbReference type="EMBL" id="FZQA01000002">
    <property type="protein sequence ID" value="SNT72211.1"/>
    <property type="molecule type" value="Genomic_DNA"/>
</dbReference>
<evidence type="ECO:0000313" key="2">
    <source>
        <dbReference type="EMBL" id="SNT72211.1"/>
    </source>
</evidence>
<dbReference type="AlphaFoldDB" id="A0A239PPH7"/>
<protein>
    <submittedName>
        <fullName evidence="2">Uncharacterized protein</fullName>
    </submittedName>
</protein>
<keyword evidence="1" id="KW-0472">Membrane</keyword>
<feature type="transmembrane region" description="Helical" evidence="1">
    <location>
        <begin position="20"/>
        <end position="39"/>
    </location>
</feature>
<keyword evidence="3" id="KW-1185">Reference proteome</keyword>
<dbReference type="Proteomes" id="UP000198346">
    <property type="component" value="Unassembled WGS sequence"/>
</dbReference>
<gene>
    <name evidence="2" type="ORF">SAMN06297382_1247</name>
</gene>